<protein>
    <submittedName>
        <fullName evidence="2">Uncharacterized protein</fullName>
    </submittedName>
</protein>
<sequence>MKVQAILTKPLDGQPEGTSVEYEEADFDQLKAMGAVRLAADKPAPAPAPVSTPAPAAGQRRARA</sequence>
<proteinExistence type="predicted"/>
<dbReference type="RefSeq" id="WP_175310778.1">
    <property type="nucleotide sequence ID" value="NZ_CBCRYR010000041.1"/>
</dbReference>
<name>A0A7Y6B228_9SPHN</name>
<evidence type="ECO:0000313" key="2">
    <source>
        <dbReference type="EMBL" id="NUU45999.1"/>
    </source>
</evidence>
<dbReference type="Proteomes" id="UP000536441">
    <property type="component" value="Unassembled WGS sequence"/>
</dbReference>
<organism evidence="2 3">
    <name type="scientific">Sphingomonas zeae</name>
    <dbReference type="NCBI Taxonomy" id="1646122"/>
    <lineage>
        <taxon>Bacteria</taxon>
        <taxon>Pseudomonadati</taxon>
        <taxon>Pseudomonadota</taxon>
        <taxon>Alphaproteobacteria</taxon>
        <taxon>Sphingomonadales</taxon>
        <taxon>Sphingomonadaceae</taxon>
        <taxon>Sphingomonas</taxon>
    </lineage>
</organism>
<dbReference type="EMBL" id="JABMCH010000050">
    <property type="protein sequence ID" value="NUU45999.1"/>
    <property type="molecule type" value="Genomic_DNA"/>
</dbReference>
<keyword evidence="3" id="KW-1185">Reference proteome</keyword>
<feature type="compositionally biased region" description="Low complexity" evidence="1">
    <location>
        <begin position="53"/>
        <end position="64"/>
    </location>
</feature>
<dbReference type="AlphaFoldDB" id="A0A7Y6B228"/>
<gene>
    <name evidence="2" type="ORF">HP438_03285</name>
</gene>
<reference evidence="2 3" key="1">
    <citation type="submission" date="2020-05" db="EMBL/GenBank/DDBJ databases">
        <title>Genome Sequencing of Type Strains.</title>
        <authorList>
            <person name="Lemaire J.F."/>
            <person name="Inderbitzin P."/>
            <person name="Gregorio O.A."/>
            <person name="Collins S.B."/>
            <person name="Wespe N."/>
            <person name="Knight-Connoni V."/>
        </authorList>
    </citation>
    <scope>NUCLEOTIDE SEQUENCE [LARGE SCALE GENOMIC DNA]</scope>
    <source>
        <strain evidence="2 3">DSM 100049</strain>
    </source>
</reference>
<accession>A0A7Y6B228</accession>
<comment type="caution">
    <text evidence="2">The sequence shown here is derived from an EMBL/GenBank/DDBJ whole genome shotgun (WGS) entry which is preliminary data.</text>
</comment>
<feature type="region of interest" description="Disordered" evidence="1">
    <location>
        <begin position="41"/>
        <end position="64"/>
    </location>
</feature>
<evidence type="ECO:0000313" key="3">
    <source>
        <dbReference type="Proteomes" id="UP000536441"/>
    </source>
</evidence>
<evidence type="ECO:0000256" key="1">
    <source>
        <dbReference type="SAM" id="MobiDB-lite"/>
    </source>
</evidence>